<accession>A0A2G8SRV0</accession>
<organism evidence="2 3">
    <name type="scientific">Ganoderma sinense ZZ0214-1</name>
    <dbReference type="NCBI Taxonomy" id="1077348"/>
    <lineage>
        <taxon>Eukaryota</taxon>
        <taxon>Fungi</taxon>
        <taxon>Dikarya</taxon>
        <taxon>Basidiomycota</taxon>
        <taxon>Agaricomycotina</taxon>
        <taxon>Agaricomycetes</taxon>
        <taxon>Polyporales</taxon>
        <taxon>Polyporaceae</taxon>
        <taxon>Ganoderma</taxon>
    </lineage>
</organism>
<gene>
    <name evidence="2" type="ORF">GSI_00200</name>
</gene>
<reference evidence="2 3" key="1">
    <citation type="journal article" date="2015" name="Sci. Rep.">
        <title>Chromosome-level genome map provides insights into diverse defense mechanisms in the medicinal fungus Ganoderma sinense.</title>
        <authorList>
            <person name="Zhu Y."/>
            <person name="Xu J."/>
            <person name="Sun C."/>
            <person name="Zhou S."/>
            <person name="Xu H."/>
            <person name="Nelson D.R."/>
            <person name="Qian J."/>
            <person name="Song J."/>
            <person name="Luo H."/>
            <person name="Xiang L."/>
            <person name="Li Y."/>
            <person name="Xu Z."/>
            <person name="Ji A."/>
            <person name="Wang L."/>
            <person name="Lu S."/>
            <person name="Hayward A."/>
            <person name="Sun W."/>
            <person name="Li X."/>
            <person name="Schwartz D.C."/>
            <person name="Wang Y."/>
            <person name="Chen S."/>
        </authorList>
    </citation>
    <scope>NUCLEOTIDE SEQUENCE [LARGE SCALE GENOMIC DNA]</scope>
    <source>
        <strain evidence="2 3">ZZ0214-1</strain>
    </source>
</reference>
<comment type="caution">
    <text evidence="2">The sequence shown here is derived from an EMBL/GenBank/DDBJ whole genome shotgun (WGS) entry which is preliminary data.</text>
</comment>
<feature type="region of interest" description="Disordered" evidence="1">
    <location>
        <begin position="62"/>
        <end position="81"/>
    </location>
</feature>
<dbReference type="EMBL" id="AYKW01000001">
    <property type="protein sequence ID" value="PIL36511.1"/>
    <property type="molecule type" value="Genomic_DNA"/>
</dbReference>
<keyword evidence="3" id="KW-1185">Reference proteome</keyword>
<dbReference type="AlphaFoldDB" id="A0A2G8SRV0"/>
<feature type="compositionally biased region" description="Polar residues" evidence="1">
    <location>
        <begin position="68"/>
        <end position="78"/>
    </location>
</feature>
<sequence>MAHCYRHPNLTRLAIDLNFILSTRLSPRPLIPFQARSKSTSTYLDQITRKLNFVCGELDLDTGEQRDSPSATGAVSKSLQDDLNLPSQPQLKLSTHYNRAVLASLPKLGRTPAYRQMQASAVVEAAEAEVHPRCDPGMRGMLGSEHRGANFSLLSALAQVRT</sequence>
<proteinExistence type="predicted"/>
<dbReference type="Proteomes" id="UP000230002">
    <property type="component" value="Unassembled WGS sequence"/>
</dbReference>
<evidence type="ECO:0000313" key="3">
    <source>
        <dbReference type="Proteomes" id="UP000230002"/>
    </source>
</evidence>
<name>A0A2G8SRV0_9APHY</name>
<protein>
    <submittedName>
        <fullName evidence="2">Uncharacterized protein</fullName>
    </submittedName>
</protein>
<evidence type="ECO:0000313" key="2">
    <source>
        <dbReference type="EMBL" id="PIL36511.1"/>
    </source>
</evidence>
<evidence type="ECO:0000256" key="1">
    <source>
        <dbReference type="SAM" id="MobiDB-lite"/>
    </source>
</evidence>